<gene>
    <name evidence="2" type="ORF">Aiant_23600</name>
</gene>
<sequence length="77" mass="8846">MRKSLGSRRTPRPPLAHSLPESKKKGNSVAQPLTRDHVTRTPYDFTDFEERDERDAQVTDLVRAAVYEVPTRPGTRR</sequence>
<protein>
    <submittedName>
        <fullName evidence="2">Uncharacterized protein</fullName>
    </submittedName>
</protein>
<evidence type="ECO:0000313" key="3">
    <source>
        <dbReference type="Proteomes" id="UP000676967"/>
    </source>
</evidence>
<keyword evidence="3" id="KW-1185">Reference proteome</keyword>
<reference evidence="2 3" key="1">
    <citation type="submission" date="2020-08" db="EMBL/GenBank/DDBJ databases">
        <title>Whole genome shotgun sequence of Actinoplanes ianthinogenes NBRC 13996.</title>
        <authorList>
            <person name="Komaki H."/>
            <person name="Tamura T."/>
        </authorList>
    </citation>
    <scope>NUCLEOTIDE SEQUENCE [LARGE SCALE GENOMIC DNA]</scope>
    <source>
        <strain evidence="2 3">NBRC 13996</strain>
    </source>
</reference>
<evidence type="ECO:0000256" key="1">
    <source>
        <dbReference type="SAM" id="MobiDB-lite"/>
    </source>
</evidence>
<evidence type="ECO:0000313" key="2">
    <source>
        <dbReference type="EMBL" id="BCJ41703.1"/>
    </source>
</evidence>
<organism evidence="2 3">
    <name type="scientific">Actinoplanes ianthinogenes</name>
    <dbReference type="NCBI Taxonomy" id="122358"/>
    <lineage>
        <taxon>Bacteria</taxon>
        <taxon>Bacillati</taxon>
        <taxon>Actinomycetota</taxon>
        <taxon>Actinomycetes</taxon>
        <taxon>Micromonosporales</taxon>
        <taxon>Micromonosporaceae</taxon>
        <taxon>Actinoplanes</taxon>
    </lineage>
</organism>
<feature type="region of interest" description="Disordered" evidence="1">
    <location>
        <begin position="1"/>
        <end position="56"/>
    </location>
</feature>
<accession>A0ABM7LR23</accession>
<dbReference type="EMBL" id="AP023356">
    <property type="protein sequence ID" value="BCJ41703.1"/>
    <property type="molecule type" value="Genomic_DNA"/>
</dbReference>
<feature type="compositionally biased region" description="Basic residues" evidence="1">
    <location>
        <begin position="1"/>
        <end position="11"/>
    </location>
</feature>
<name>A0ABM7LR23_9ACTN</name>
<dbReference type="Proteomes" id="UP000676967">
    <property type="component" value="Chromosome"/>
</dbReference>
<proteinExistence type="predicted"/>